<feature type="transmembrane region" description="Helical" evidence="2">
    <location>
        <begin position="286"/>
        <end position="309"/>
    </location>
</feature>
<keyword evidence="2" id="KW-0812">Transmembrane</keyword>
<dbReference type="Proteomes" id="UP000007838">
    <property type="component" value="Chromosome"/>
</dbReference>
<dbReference type="eggNOG" id="ENOG5032Z4W">
    <property type="taxonomic scope" value="Bacteria"/>
</dbReference>
<sequence>MVHYLNYIRGFMGLYIQNEIISDLKKTNSYLTINIPDKKAYDTGIYNNEVDGGAFFYGKLLGLWREFYNLAENYSVWLDNNTQYCQEKNILGFYFTLDDYTENKFLFLSRLVEVLYEYYFWTGHYSHLISDKEIDKLVQYYTYSNYNEKDLLWVKEKMQYALMRWVLTSKRFIEAKDFLSSLNEHKEFAIRSEAMRDAESKVQIETLTKESLSSISDRFNTIVHAIKTDAEEVKKLANDVGKSLEEVKALEERVSKLRTKYNFVGLSSGFSQIKDKKEEELRTSEVAYKNLFGCMFICPLAILLIHVFFPEKLPQGYNILQVFLPFITIEMVMLYFFRLSYLEAKSLRAQLLQIDLKLSLCSFIDNYVKYRKEHNTNVRKVLDSFDSVIFSPIQANENNIPSMFDGMEALANLADKIIKK</sequence>
<organism evidence="3 4">
    <name type="scientific">Enterobacter ludwigii</name>
    <dbReference type="NCBI Taxonomy" id="299767"/>
    <lineage>
        <taxon>Bacteria</taxon>
        <taxon>Pseudomonadati</taxon>
        <taxon>Pseudomonadota</taxon>
        <taxon>Gammaproteobacteria</taxon>
        <taxon>Enterobacterales</taxon>
        <taxon>Enterobacteriaceae</taxon>
        <taxon>Enterobacter</taxon>
        <taxon>Enterobacter cloacae complex</taxon>
    </lineage>
</organism>
<keyword evidence="1" id="KW-0175">Coiled coil</keyword>
<name>G8LCD8_9ENTR</name>
<proteinExistence type="predicted"/>
<dbReference type="KEGG" id="eec:EcWSU1_02335"/>
<dbReference type="EMBL" id="CP002886">
    <property type="protein sequence ID" value="AEW73770.1"/>
    <property type="molecule type" value="Genomic_DNA"/>
</dbReference>
<feature type="coiled-coil region" evidence="1">
    <location>
        <begin position="233"/>
        <end position="260"/>
    </location>
</feature>
<reference evidence="3 4" key="1">
    <citation type="journal article" date="2011" name="Stand. Genomic Sci.">
        <title>Complete genome of the onion pathogen Enterobacter cloacae EcWSU1.</title>
        <authorList>
            <person name="Humann J.L."/>
            <person name="Wildung M."/>
            <person name="Cheng C.H."/>
            <person name="Lee T."/>
            <person name="Stewart J.E."/>
            <person name="Drew J.C."/>
            <person name="Triplett E.W."/>
            <person name="Main D."/>
            <person name="Schroeder B.K."/>
        </authorList>
    </citation>
    <scope>NUCLEOTIDE SEQUENCE [LARGE SCALE GENOMIC DNA]</scope>
    <source>
        <strain evidence="3 4">EcWSU1</strain>
    </source>
</reference>
<accession>G8LCD8</accession>
<keyword evidence="2" id="KW-1133">Transmembrane helix</keyword>
<evidence type="ECO:0000313" key="4">
    <source>
        <dbReference type="Proteomes" id="UP000007838"/>
    </source>
</evidence>
<evidence type="ECO:0000313" key="3">
    <source>
        <dbReference type="EMBL" id="AEW73770.1"/>
    </source>
</evidence>
<feature type="transmembrane region" description="Helical" evidence="2">
    <location>
        <begin position="315"/>
        <end position="337"/>
    </location>
</feature>
<dbReference type="AlphaFoldDB" id="G8LCD8"/>
<dbReference type="HOGENOM" id="CLU_059907_0_0_6"/>
<keyword evidence="2" id="KW-0472">Membrane</keyword>
<evidence type="ECO:0000256" key="2">
    <source>
        <dbReference type="SAM" id="Phobius"/>
    </source>
</evidence>
<gene>
    <name evidence="3" type="ORF">EcWSU1_02335</name>
</gene>
<protein>
    <submittedName>
        <fullName evidence="3">Uncharacterized protein</fullName>
    </submittedName>
</protein>
<evidence type="ECO:0000256" key="1">
    <source>
        <dbReference type="SAM" id="Coils"/>
    </source>
</evidence>